<accession>A0ABS8AVM4</accession>
<dbReference type="EMBL" id="JAJADR010000004">
    <property type="protein sequence ID" value="MCB2409232.1"/>
    <property type="molecule type" value="Genomic_DNA"/>
</dbReference>
<dbReference type="InterPro" id="IPR000326">
    <property type="entry name" value="PAP2/HPO"/>
</dbReference>
<proteinExistence type="predicted"/>
<evidence type="ECO:0000256" key="1">
    <source>
        <dbReference type="SAM" id="MobiDB-lite"/>
    </source>
</evidence>
<dbReference type="CDD" id="cd03398">
    <property type="entry name" value="PAP2_haloperoxidase"/>
    <property type="match status" value="1"/>
</dbReference>
<sequence length="593" mass="64053">MATTSMPSGSIILVWNNIYLDVVRHIGGAPGPLAHIGGRMHLAMYEAINQLTGNTYPNALAPVPVTGSPDPTSSAAYAACFTLTDAVAQYIEQAKRMQGGALNPFDPFQVLAGAQTHAQALINSGPTPVDTASEKYGRAIADAVIAKFPADAGLGPVVTPRLDPEKEGEWRDTGSGPALTPQWGMIPLLLLNSRQHPIKSYLPKTIPSSLLNYKDLLASTLYADQVNEVKNKGAAHHSTRKEEETEIAFFWANDLNGTSKPPGQLYTITQDVAKQQGILQGVNGLLETARLFAMVGTAMVNASVVAWYAKYFHPDTKGPLRLWRPETAIQRATDDGNPGTAADPAWQPLSAMINGTRFSPNFPAYVSGHACFGAAHAAAMQAFFGTDTIPFTATTEDPHALRDENGIRRTRSFLSFKKAALENGRSRVYLGVHYQFDAVGGYEIGTAVGQDTAAFFQPQPPTNRAFLTRASGGIQSVFLDNPGSDVAFDLTVSTKCVWSFTLSSTPSPIQEKQDSLNSASRRTGPVGKPEDLIGKNHSWSLHLINEDTQNPLDYTVEFYLLQDGKSVYEYKQTGKIDTTTPDAILGETLSYRS</sequence>
<dbReference type="Pfam" id="PF01569">
    <property type="entry name" value="PAP2"/>
    <property type="match status" value="1"/>
</dbReference>
<dbReference type="PANTHER" id="PTHR34599:SF1">
    <property type="entry name" value="PHOSPHATIDIC ACID PHOSPHATASE TYPE 2_HALOPEROXIDASE DOMAIN-CONTAINING PROTEIN"/>
    <property type="match status" value="1"/>
</dbReference>
<dbReference type="PANTHER" id="PTHR34599">
    <property type="entry name" value="PEROXIDASE-RELATED"/>
    <property type="match status" value="1"/>
</dbReference>
<dbReference type="InterPro" id="IPR036938">
    <property type="entry name" value="PAP2/HPO_sf"/>
</dbReference>
<protein>
    <submittedName>
        <fullName evidence="3">Vanadium-dependent haloperoxidase</fullName>
    </submittedName>
</protein>
<dbReference type="Proteomes" id="UP001165296">
    <property type="component" value="Unassembled WGS sequence"/>
</dbReference>
<dbReference type="SUPFAM" id="SSF48317">
    <property type="entry name" value="Acid phosphatase/Vanadium-dependent haloperoxidase"/>
    <property type="match status" value="1"/>
</dbReference>
<dbReference type="InterPro" id="IPR052559">
    <property type="entry name" value="V-haloperoxidase"/>
</dbReference>
<dbReference type="Gene3D" id="1.10.606.20">
    <property type="match status" value="1"/>
</dbReference>
<dbReference type="RefSeq" id="WP_226176805.1">
    <property type="nucleotide sequence ID" value="NZ_JAJADR010000004.1"/>
</dbReference>
<feature type="domain" description="Phosphatidic acid phosphatase type 2/haloperoxidase" evidence="2">
    <location>
        <begin position="319"/>
        <end position="449"/>
    </location>
</feature>
<keyword evidence="4" id="KW-1185">Reference proteome</keyword>
<comment type="caution">
    <text evidence="3">The sequence shown here is derived from an EMBL/GenBank/DDBJ whole genome shotgun (WGS) entry which is preliminary data.</text>
</comment>
<feature type="region of interest" description="Disordered" evidence="1">
    <location>
        <begin position="504"/>
        <end position="531"/>
    </location>
</feature>
<name>A0ABS8AVM4_9BACT</name>
<feature type="compositionally biased region" description="Polar residues" evidence="1">
    <location>
        <begin position="504"/>
        <end position="521"/>
    </location>
</feature>
<evidence type="ECO:0000259" key="2">
    <source>
        <dbReference type="Pfam" id="PF01569"/>
    </source>
</evidence>
<reference evidence="3" key="1">
    <citation type="submission" date="2021-10" db="EMBL/GenBank/DDBJ databases">
        <authorList>
            <person name="Dean J.D."/>
            <person name="Kim M.K."/>
            <person name="Newey C.N."/>
            <person name="Stoker T.S."/>
            <person name="Thompson D.W."/>
            <person name="Grose J.H."/>
        </authorList>
    </citation>
    <scope>NUCLEOTIDE SEQUENCE</scope>
    <source>
        <strain evidence="3">BT178</strain>
    </source>
</reference>
<gene>
    <name evidence="3" type="ORF">LGH74_14670</name>
</gene>
<organism evidence="3 4">
    <name type="scientific">Hymenobacter lucidus</name>
    <dbReference type="NCBI Taxonomy" id="2880930"/>
    <lineage>
        <taxon>Bacteria</taxon>
        <taxon>Pseudomonadati</taxon>
        <taxon>Bacteroidota</taxon>
        <taxon>Cytophagia</taxon>
        <taxon>Cytophagales</taxon>
        <taxon>Hymenobacteraceae</taxon>
        <taxon>Hymenobacter</taxon>
    </lineage>
</organism>
<evidence type="ECO:0000313" key="4">
    <source>
        <dbReference type="Proteomes" id="UP001165296"/>
    </source>
</evidence>
<evidence type="ECO:0000313" key="3">
    <source>
        <dbReference type="EMBL" id="MCB2409232.1"/>
    </source>
</evidence>